<proteinExistence type="inferred from homology"/>
<keyword evidence="3 4" id="KW-0342">GTP-binding</keyword>
<keyword evidence="1 4" id="KW-0547">Nucleotide-binding</keyword>
<dbReference type="HAMAP" id="MF_00636">
    <property type="entry name" value="RapZ_like"/>
    <property type="match status" value="1"/>
</dbReference>
<dbReference type="Pfam" id="PF22740">
    <property type="entry name" value="PapZ_C"/>
    <property type="match status" value="1"/>
</dbReference>
<evidence type="ECO:0000256" key="4">
    <source>
        <dbReference type="HAMAP-Rule" id="MF_00636"/>
    </source>
</evidence>
<evidence type="ECO:0000256" key="1">
    <source>
        <dbReference type="ARBA" id="ARBA00022741"/>
    </source>
</evidence>
<dbReference type="InterPro" id="IPR027417">
    <property type="entry name" value="P-loop_NTPase"/>
</dbReference>
<dbReference type="EMBL" id="CP063982">
    <property type="protein sequence ID" value="UOD51515.1"/>
    <property type="molecule type" value="Genomic_DNA"/>
</dbReference>
<feature type="domain" description="RapZ-like N-terminal" evidence="5">
    <location>
        <begin position="4"/>
        <end position="162"/>
    </location>
</feature>
<accession>A0ABY4AQ52</accession>
<feature type="binding site" evidence="4">
    <location>
        <begin position="9"/>
        <end position="16"/>
    </location>
    <ligand>
        <name>ATP</name>
        <dbReference type="ChEBI" id="CHEBI:30616"/>
    </ligand>
</feature>
<evidence type="ECO:0000313" key="8">
    <source>
        <dbReference type="Proteomes" id="UP000831607"/>
    </source>
</evidence>
<dbReference type="InterPro" id="IPR053930">
    <property type="entry name" value="RapZ-like_N"/>
</dbReference>
<dbReference type="Gene3D" id="3.40.50.300">
    <property type="entry name" value="P-loop containing nucleotide triphosphate hydrolases"/>
    <property type="match status" value="1"/>
</dbReference>
<dbReference type="Proteomes" id="UP000831607">
    <property type="component" value="Chromosome"/>
</dbReference>
<dbReference type="SUPFAM" id="SSF52540">
    <property type="entry name" value="P-loop containing nucleoside triphosphate hydrolases"/>
    <property type="match status" value="1"/>
</dbReference>
<evidence type="ECO:0000259" key="6">
    <source>
        <dbReference type="Pfam" id="PF22740"/>
    </source>
</evidence>
<name>A0ABY4AQ52_9BURK</name>
<evidence type="ECO:0000256" key="2">
    <source>
        <dbReference type="ARBA" id="ARBA00022840"/>
    </source>
</evidence>
<organism evidence="7 8">
    <name type="scientific">Orrella daihaiensis</name>
    <dbReference type="NCBI Taxonomy" id="2782176"/>
    <lineage>
        <taxon>Bacteria</taxon>
        <taxon>Pseudomonadati</taxon>
        <taxon>Pseudomonadota</taxon>
        <taxon>Betaproteobacteria</taxon>
        <taxon>Burkholderiales</taxon>
        <taxon>Alcaligenaceae</taxon>
        <taxon>Orrella</taxon>
    </lineage>
</organism>
<feature type="domain" description="RapZ C-terminal" evidence="6">
    <location>
        <begin position="168"/>
        <end position="283"/>
    </location>
</feature>
<dbReference type="PANTHER" id="PTHR30448:SF0">
    <property type="entry name" value="RNASE ADAPTER PROTEIN RAPZ"/>
    <property type="match status" value="1"/>
</dbReference>
<dbReference type="RefSeq" id="WP_243479963.1">
    <property type="nucleotide sequence ID" value="NZ_CP063982.1"/>
</dbReference>
<keyword evidence="2 4" id="KW-0067">ATP-binding</keyword>
<dbReference type="PIRSF" id="PIRSF005052">
    <property type="entry name" value="P-loopkin"/>
    <property type="match status" value="1"/>
</dbReference>
<dbReference type="NCBIfam" id="NF003828">
    <property type="entry name" value="PRK05416.1"/>
    <property type="match status" value="1"/>
</dbReference>
<gene>
    <name evidence="7" type="primary">rapZ</name>
    <name evidence="7" type="ORF">DHf2319_01590</name>
</gene>
<evidence type="ECO:0000313" key="7">
    <source>
        <dbReference type="EMBL" id="UOD51515.1"/>
    </source>
</evidence>
<protein>
    <submittedName>
        <fullName evidence="7">RNase adapter RapZ</fullName>
    </submittedName>
</protein>
<evidence type="ECO:0000256" key="3">
    <source>
        <dbReference type="ARBA" id="ARBA00023134"/>
    </source>
</evidence>
<reference evidence="7 8" key="1">
    <citation type="submission" date="2020-11" db="EMBL/GenBank/DDBJ databases">
        <title>Algicoccus daihaiensis sp.nov., isolated from Daihai Lake in Inner Mongolia.</title>
        <authorList>
            <person name="Kai J."/>
        </authorList>
    </citation>
    <scope>NUCLEOTIDE SEQUENCE [LARGE SCALE GENOMIC DNA]</scope>
    <source>
        <strain evidence="8">f23</strain>
    </source>
</reference>
<dbReference type="Pfam" id="PF03668">
    <property type="entry name" value="RapZ-like_N"/>
    <property type="match status" value="1"/>
</dbReference>
<dbReference type="InterPro" id="IPR005337">
    <property type="entry name" value="RapZ-like"/>
</dbReference>
<feature type="binding site" evidence="4">
    <location>
        <begin position="58"/>
        <end position="61"/>
    </location>
    <ligand>
        <name>GTP</name>
        <dbReference type="ChEBI" id="CHEBI:37565"/>
    </ligand>
</feature>
<dbReference type="InterPro" id="IPR053931">
    <property type="entry name" value="RapZ_C"/>
</dbReference>
<evidence type="ECO:0000259" key="5">
    <source>
        <dbReference type="Pfam" id="PF03668"/>
    </source>
</evidence>
<keyword evidence="8" id="KW-1185">Reference proteome</keyword>
<dbReference type="PANTHER" id="PTHR30448">
    <property type="entry name" value="RNASE ADAPTER PROTEIN RAPZ"/>
    <property type="match status" value="1"/>
</dbReference>
<sequence>MQSVVLITGMSGSGKSVALKWLEDAGYACVDNLPVHLLKDLIDNAQRGHNRRLAVAIDARSQGDLRELPEMLDSLRSQGTLIRVVFLDADDATLVQRYSESRRRHPLADRMVGNNQPVSLQACISHERELLDRLRNREHVIDTSGLKPVQLRDWMRDLIKTDRPGIIMTLESFAYKQGAPRDADLVFDARCLPNPHYDPALKPLTGLDPPVVTWLEQQPTVGDMIDDIEAFVRKWLPRYTADTRNYLTIAIGCTGGQHRSVYIVETLARRFKDVAGLLKRHRQQPQFSEQRESMDIPA</sequence>